<dbReference type="EMBL" id="MCFF01000023">
    <property type="protein sequence ID" value="ORZ13395.1"/>
    <property type="molecule type" value="Genomic_DNA"/>
</dbReference>
<organism evidence="2 3">
    <name type="scientific">Lobosporangium transversale</name>
    <dbReference type="NCBI Taxonomy" id="64571"/>
    <lineage>
        <taxon>Eukaryota</taxon>
        <taxon>Fungi</taxon>
        <taxon>Fungi incertae sedis</taxon>
        <taxon>Mucoromycota</taxon>
        <taxon>Mortierellomycotina</taxon>
        <taxon>Mortierellomycetes</taxon>
        <taxon>Mortierellales</taxon>
        <taxon>Mortierellaceae</taxon>
        <taxon>Lobosporangium</taxon>
    </lineage>
</organism>
<feature type="transmembrane region" description="Helical" evidence="1">
    <location>
        <begin position="83"/>
        <end position="103"/>
    </location>
</feature>
<proteinExistence type="predicted"/>
<evidence type="ECO:0000313" key="3">
    <source>
        <dbReference type="Proteomes" id="UP000193648"/>
    </source>
</evidence>
<feature type="transmembrane region" description="Helical" evidence="1">
    <location>
        <begin position="7"/>
        <end position="28"/>
    </location>
</feature>
<dbReference type="GeneID" id="33572936"/>
<protein>
    <submittedName>
        <fullName evidence="2">Uncharacterized protein</fullName>
    </submittedName>
</protein>
<keyword evidence="1" id="KW-1133">Transmembrane helix</keyword>
<name>A0A1Y2GKF0_9FUNG</name>
<keyword evidence="1" id="KW-0472">Membrane</keyword>
<accession>A0A1Y2GKF0</accession>
<comment type="caution">
    <text evidence="2">The sequence shown here is derived from an EMBL/GenBank/DDBJ whole genome shotgun (WGS) entry which is preliminary data.</text>
</comment>
<gene>
    <name evidence="2" type="ORF">BCR41DRAFT_94981</name>
</gene>
<dbReference type="AlphaFoldDB" id="A0A1Y2GKF0"/>
<dbReference type="InParanoid" id="A0A1Y2GKF0"/>
<reference evidence="2 3" key="1">
    <citation type="submission" date="2016-07" db="EMBL/GenBank/DDBJ databases">
        <title>Pervasive Adenine N6-methylation of Active Genes in Fungi.</title>
        <authorList>
            <consortium name="DOE Joint Genome Institute"/>
            <person name="Mondo S.J."/>
            <person name="Dannebaum R.O."/>
            <person name="Kuo R.C."/>
            <person name="Labutti K."/>
            <person name="Haridas S."/>
            <person name="Kuo A."/>
            <person name="Salamov A."/>
            <person name="Ahrendt S.R."/>
            <person name="Lipzen A."/>
            <person name="Sullivan W."/>
            <person name="Andreopoulos W.B."/>
            <person name="Clum A."/>
            <person name="Lindquist E."/>
            <person name="Daum C."/>
            <person name="Ramamoorthy G.K."/>
            <person name="Gryganskyi A."/>
            <person name="Culley D."/>
            <person name="Magnuson J.K."/>
            <person name="James T.Y."/>
            <person name="O'Malley M.A."/>
            <person name="Stajich J.E."/>
            <person name="Spatafora J.W."/>
            <person name="Visel A."/>
            <person name="Grigoriev I.V."/>
        </authorList>
    </citation>
    <scope>NUCLEOTIDE SEQUENCE [LARGE SCALE GENOMIC DNA]</scope>
    <source>
        <strain evidence="2 3">NRRL 3116</strain>
    </source>
</reference>
<evidence type="ECO:0000313" key="2">
    <source>
        <dbReference type="EMBL" id="ORZ13395.1"/>
    </source>
</evidence>
<keyword evidence="3" id="KW-1185">Reference proteome</keyword>
<dbReference type="Proteomes" id="UP000193648">
    <property type="component" value="Unassembled WGS sequence"/>
</dbReference>
<sequence>MDFMCSFFFLFQGYKLLLISTLSCVVVFTQPDEIASFVSSSFVNAYVLSLLCPQFSSSSTCKVGNFESNNHNKNKCITVIPTHLNTSLTTFFFFIFFIFIFYATSINTIQLCQHQPNCHLSSTFCHSLPADFSLYFFFYCLLGCTSRRYTLHLATDKVIALH</sequence>
<evidence type="ECO:0000256" key="1">
    <source>
        <dbReference type="SAM" id="Phobius"/>
    </source>
</evidence>
<keyword evidence="1" id="KW-0812">Transmembrane</keyword>
<dbReference type="RefSeq" id="XP_021880476.1">
    <property type="nucleotide sequence ID" value="XM_022031095.1"/>
</dbReference>